<dbReference type="InterPro" id="IPR017853">
    <property type="entry name" value="GH"/>
</dbReference>
<name>A0A6B9ZBE5_9BACT</name>
<dbReference type="KEGG" id="chih:GWR21_08995"/>
<feature type="chain" id="PRO_5025459835" evidence="1">
    <location>
        <begin position="22"/>
        <end position="346"/>
    </location>
</feature>
<dbReference type="Proteomes" id="UP000476411">
    <property type="component" value="Chromosome"/>
</dbReference>
<reference evidence="2 3" key="1">
    <citation type="submission" date="2020-01" db="EMBL/GenBank/DDBJ databases">
        <title>Complete genome sequence of Chitinophaga sp. H33E-04 isolated from quinoa roots.</title>
        <authorList>
            <person name="Weon H.-Y."/>
            <person name="Lee S.A."/>
        </authorList>
    </citation>
    <scope>NUCLEOTIDE SEQUENCE [LARGE SCALE GENOMIC DNA]</scope>
    <source>
        <strain evidence="2 3">H33E-04</strain>
    </source>
</reference>
<dbReference type="SUPFAM" id="SSF51445">
    <property type="entry name" value="(Trans)glycosidases"/>
    <property type="match status" value="1"/>
</dbReference>
<feature type="signal peptide" evidence="1">
    <location>
        <begin position="1"/>
        <end position="21"/>
    </location>
</feature>
<dbReference type="AlphaFoldDB" id="A0A6B9ZBE5"/>
<evidence type="ECO:0000256" key="1">
    <source>
        <dbReference type="SAM" id="SignalP"/>
    </source>
</evidence>
<proteinExistence type="predicted"/>
<sequence>MKTLFLSFCLLASGFLMPVNAHQPATTDTTTHGDAPAPVAAVNLTMFGRGIYPGDDTTYAQLKTSGFTTVILSSFYIHSNGDVYSGDDHKEPIIHDGKYVGSKEWLQRVASLKQAPSTVSRIEILLEGRWFNQPPNTYDYIQDWYDASKTVPGIVTGIGTNSTLYNICKIFKEDIGVDAVCIDDESVYNSLSIAQLGEMIGQLGMRMTLCPFRKTEFWKDVICRSKPGLIDAVYLQCYDGGRNNVPGQWQQKLNTGLPIYPIFLCRGAFSNCGPVHNSKSPADIKAEMIRFRKDYPGMTGGAIWQLADVKSYIRNNCAVQDPQSGRAVSVSQYVTDLKNSLQEGLE</sequence>
<keyword evidence="3" id="KW-1185">Reference proteome</keyword>
<keyword evidence="1" id="KW-0732">Signal</keyword>
<organism evidence="2 3">
    <name type="scientific">Chitinophaga agri</name>
    <dbReference type="NCBI Taxonomy" id="2703787"/>
    <lineage>
        <taxon>Bacteria</taxon>
        <taxon>Pseudomonadati</taxon>
        <taxon>Bacteroidota</taxon>
        <taxon>Chitinophagia</taxon>
        <taxon>Chitinophagales</taxon>
        <taxon>Chitinophagaceae</taxon>
        <taxon>Chitinophaga</taxon>
    </lineage>
</organism>
<accession>A0A6B9ZBE5</accession>
<gene>
    <name evidence="2" type="ORF">GWR21_08995</name>
</gene>
<protein>
    <submittedName>
        <fullName evidence="2">Uncharacterized protein</fullName>
    </submittedName>
</protein>
<dbReference type="RefSeq" id="WP_162331417.1">
    <property type="nucleotide sequence ID" value="NZ_CP048113.1"/>
</dbReference>
<dbReference type="EMBL" id="CP048113">
    <property type="protein sequence ID" value="QHS59722.1"/>
    <property type="molecule type" value="Genomic_DNA"/>
</dbReference>
<evidence type="ECO:0000313" key="2">
    <source>
        <dbReference type="EMBL" id="QHS59722.1"/>
    </source>
</evidence>
<evidence type="ECO:0000313" key="3">
    <source>
        <dbReference type="Proteomes" id="UP000476411"/>
    </source>
</evidence>